<gene>
    <name evidence="2" type="ORF">BpHYR1_017149</name>
</gene>
<evidence type="ECO:0000313" key="2">
    <source>
        <dbReference type="EMBL" id="RNA42572.1"/>
    </source>
</evidence>
<name>A0A3M7T3G9_BRAPC</name>
<accession>A0A3M7T3G9</accession>
<keyword evidence="3" id="KW-1185">Reference proteome</keyword>
<evidence type="ECO:0000259" key="1">
    <source>
        <dbReference type="PROSITE" id="PS51205"/>
    </source>
</evidence>
<dbReference type="Pfam" id="PF02204">
    <property type="entry name" value="VPS9"/>
    <property type="match status" value="1"/>
</dbReference>
<feature type="domain" description="VPS9" evidence="1">
    <location>
        <begin position="124"/>
        <end position="286"/>
    </location>
</feature>
<dbReference type="GO" id="GO:0030139">
    <property type="term" value="C:endocytic vesicle"/>
    <property type="evidence" value="ECO:0007669"/>
    <property type="project" value="TreeGrafter"/>
</dbReference>
<dbReference type="EMBL" id="REGN01000351">
    <property type="protein sequence ID" value="RNA42572.1"/>
    <property type="molecule type" value="Genomic_DNA"/>
</dbReference>
<dbReference type="SUPFAM" id="SSF109993">
    <property type="entry name" value="VPS9 domain"/>
    <property type="match status" value="1"/>
</dbReference>
<dbReference type="Gene3D" id="1.20.1050.80">
    <property type="entry name" value="VPS9 domain"/>
    <property type="match status" value="1"/>
</dbReference>
<dbReference type="SMART" id="SM00167">
    <property type="entry name" value="VPS9"/>
    <property type="match status" value="1"/>
</dbReference>
<proteinExistence type="predicted"/>
<dbReference type="STRING" id="10195.A0A3M7T3G9"/>
<dbReference type="InterPro" id="IPR003123">
    <property type="entry name" value="VPS9"/>
</dbReference>
<dbReference type="InterPro" id="IPR045046">
    <property type="entry name" value="Vps9-like"/>
</dbReference>
<dbReference type="AlphaFoldDB" id="A0A3M7T3G9"/>
<dbReference type="GO" id="GO:0031267">
    <property type="term" value="F:small GTPase binding"/>
    <property type="evidence" value="ECO:0007669"/>
    <property type="project" value="TreeGrafter"/>
</dbReference>
<dbReference type="PROSITE" id="PS51205">
    <property type="entry name" value="VPS9"/>
    <property type="match status" value="1"/>
</dbReference>
<sequence>MYNDMVKQMRSFVEKFREIVLRDSESELASVNSKHSEMVQDFFRKMNKYLMTSGWIKLYLDKLSLVARPNSLTNDSIEENSEVLTNINDEDSEKFSEAVMIMVESYINSCIYDLVFPSLMSEFEEQDIKLQKKIRRFYWITSQMIGTCIDENSVFYRDPYEEAINNIVQVDSKRTSYEKMLCITNCSKNLFNAINIASNIKNSVNEVSNLDQKASKNKNLASADDFLPALIYLVLKANPTMLYSNINFVTRFAFEKRILQGEHAYHFCSLNAVIAHIENLDHAHLNMTQEQFEFYSNGQNDTDNIGNIQKVIETNLKVLSELRDKQILIKHETFKLQSDIHLFRELIKKKLENCIQSSTEHKLNSSFQNKSVLDDNQDVASFNFTSTSILVPLPLNSQ</sequence>
<reference evidence="2 3" key="1">
    <citation type="journal article" date="2018" name="Sci. Rep.">
        <title>Genomic signatures of local adaptation to the degree of environmental predictability in rotifers.</title>
        <authorList>
            <person name="Franch-Gras L."/>
            <person name="Hahn C."/>
            <person name="Garcia-Roger E.M."/>
            <person name="Carmona M.J."/>
            <person name="Serra M."/>
            <person name="Gomez A."/>
        </authorList>
    </citation>
    <scope>NUCLEOTIDE SEQUENCE [LARGE SCALE GENOMIC DNA]</scope>
    <source>
        <strain evidence="2">HYR1</strain>
    </source>
</reference>
<organism evidence="2 3">
    <name type="scientific">Brachionus plicatilis</name>
    <name type="common">Marine rotifer</name>
    <name type="synonym">Brachionus muelleri</name>
    <dbReference type="NCBI Taxonomy" id="10195"/>
    <lineage>
        <taxon>Eukaryota</taxon>
        <taxon>Metazoa</taxon>
        <taxon>Spiralia</taxon>
        <taxon>Gnathifera</taxon>
        <taxon>Rotifera</taxon>
        <taxon>Eurotatoria</taxon>
        <taxon>Monogononta</taxon>
        <taxon>Pseudotrocha</taxon>
        <taxon>Ploima</taxon>
        <taxon>Brachionidae</taxon>
        <taxon>Brachionus</taxon>
    </lineage>
</organism>
<protein>
    <submittedName>
        <fullName evidence="2">Rab5 GDP GTP exchange factor isoform X3</fullName>
    </submittedName>
</protein>
<comment type="caution">
    <text evidence="2">The sequence shown here is derived from an EMBL/GenBank/DDBJ whole genome shotgun (WGS) entry which is preliminary data.</text>
</comment>
<dbReference type="GO" id="GO:0005085">
    <property type="term" value="F:guanyl-nucleotide exchange factor activity"/>
    <property type="evidence" value="ECO:0007669"/>
    <property type="project" value="InterPro"/>
</dbReference>
<dbReference type="Proteomes" id="UP000276133">
    <property type="component" value="Unassembled WGS sequence"/>
</dbReference>
<dbReference type="PANTHER" id="PTHR23101">
    <property type="entry name" value="RAB GDP/GTP EXCHANGE FACTOR"/>
    <property type="match status" value="1"/>
</dbReference>
<dbReference type="PANTHER" id="PTHR23101:SF122">
    <property type="entry name" value="RABAPTIN-5-ASSOCIATED EXCHANGE FACTOR FOR RAB5"/>
    <property type="match status" value="1"/>
</dbReference>
<evidence type="ECO:0000313" key="3">
    <source>
        <dbReference type="Proteomes" id="UP000276133"/>
    </source>
</evidence>
<dbReference type="InterPro" id="IPR037191">
    <property type="entry name" value="VPS9_dom_sf"/>
</dbReference>
<dbReference type="GO" id="GO:0016192">
    <property type="term" value="P:vesicle-mediated transport"/>
    <property type="evidence" value="ECO:0007669"/>
    <property type="project" value="InterPro"/>
</dbReference>
<dbReference type="GO" id="GO:0005829">
    <property type="term" value="C:cytosol"/>
    <property type="evidence" value="ECO:0007669"/>
    <property type="project" value="TreeGrafter"/>
</dbReference>
<dbReference type="OrthoDB" id="300289at2759"/>